<protein>
    <recommendedName>
        <fullName evidence="2">Peptidase C14 caspase domain-containing protein</fullName>
    </recommendedName>
</protein>
<dbReference type="Gene3D" id="3.40.50.1460">
    <property type="match status" value="1"/>
</dbReference>
<dbReference type="GO" id="GO:0004197">
    <property type="term" value="F:cysteine-type endopeptidase activity"/>
    <property type="evidence" value="ECO:0007669"/>
    <property type="project" value="InterPro"/>
</dbReference>
<dbReference type="Pfam" id="PF00656">
    <property type="entry name" value="Peptidase_C14"/>
    <property type="match status" value="1"/>
</dbReference>
<accession>A0A2H3JAI1</accession>
<comment type="similarity">
    <text evidence="1">Belongs to the peptidase C14B family.</text>
</comment>
<evidence type="ECO:0000313" key="4">
    <source>
        <dbReference type="Proteomes" id="UP000218811"/>
    </source>
</evidence>
<dbReference type="AlphaFoldDB" id="A0A2H3JAI1"/>
<dbReference type="InterPro" id="IPR011600">
    <property type="entry name" value="Pept_C14_caspase"/>
</dbReference>
<organism evidence="3 4">
    <name type="scientific">Wolfiporia cocos (strain MD-104)</name>
    <name type="common">Brown rot fungus</name>
    <dbReference type="NCBI Taxonomy" id="742152"/>
    <lineage>
        <taxon>Eukaryota</taxon>
        <taxon>Fungi</taxon>
        <taxon>Dikarya</taxon>
        <taxon>Basidiomycota</taxon>
        <taxon>Agaricomycotina</taxon>
        <taxon>Agaricomycetes</taxon>
        <taxon>Polyporales</taxon>
        <taxon>Phaeolaceae</taxon>
        <taxon>Wolfiporia</taxon>
    </lineage>
</organism>
<feature type="non-terminal residue" evidence="3">
    <location>
        <position position="1"/>
    </location>
</feature>
<reference evidence="3 4" key="1">
    <citation type="journal article" date="2012" name="Science">
        <title>The Paleozoic origin of enzymatic lignin decomposition reconstructed from 31 fungal genomes.</title>
        <authorList>
            <person name="Floudas D."/>
            <person name="Binder M."/>
            <person name="Riley R."/>
            <person name="Barry K."/>
            <person name="Blanchette R.A."/>
            <person name="Henrissat B."/>
            <person name="Martinez A.T."/>
            <person name="Otillar R."/>
            <person name="Spatafora J.W."/>
            <person name="Yadav J.S."/>
            <person name="Aerts A."/>
            <person name="Benoit I."/>
            <person name="Boyd A."/>
            <person name="Carlson A."/>
            <person name="Copeland A."/>
            <person name="Coutinho P.M."/>
            <person name="de Vries R.P."/>
            <person name="Ferreira P."/>
            <person name="Findley K."/>
            <person name="Foster B."/>
            <person name="Gaskell J."/>
            <person name="Glotzer D."/>
            <person name="Gorecki P."/>
            <person name="Heitman J."/>
            <person name="Hesse C."/>
            <person name="Hori C."/>
            <person name="Igarashi K."/>
            <person name="Jurgens J.A."/>
            <person name="Kallen N."/>
            <person name="Kersten P."/>
            <person name="Kohler A."/>
            <person name="Kuees U."/>
            <person name="Kumar T.K.A."/>
            <person name="Kuo A."/>
            <person name="LaButti K."/>
            <person name="Larrondo L.F."/>
            <person name="Lindquist E."/>
            <person name="Ling A."/>
            <person name="Lombard V."/>
            <person name="Lucas S."/>
            <person name="Lundell T."/>
            <person name="Martin R."/>
            <person name="McLaughlin D.J."/>
            <person name="Morgenstern I."/>
            <person name="Morin E."/>
            <person name="Murat C."/>
            <person name="Nagy L.G."/>
            <person name="Nolan M."/>
            <person name="Ohm R.A."/>
            <person name="Patyshakuliyeva A."/>
            <person name="Rokas A."/>
            <person name="Ruiz-Duenas F.J."/>
            <person name="Sabat G."/>
            <person name="Salamov A."/>
            <person name="Samejima M."/>
            <person name="Schmutz J."/>
            <person name="Slot J.C."/>
            <person name="St John F."/>
            <person name="Stenlid J."/>
            <person name="Sun H."/>
            <person name="Sun S."/>
            <person name="Syed K."/>
            <person name="Tsang A."/>
            <person name="Wiebenga A."/>
            <person name="Young D."/>
            <person name="Pisabarro A."/>
            <person name="Eastwood D.C."/>
            <person name="Martin F."/>
            <person name="Cullen D."/>
            <person name="Grigoriev I.V."/>
            <person name="Hibbett D.S."/>
        </authorList>
    </citation>
    <scope>NUCLEOTIDE SEQUENCE [LARGE SCALE GENOMIC DNA]</scope>
    <source>
        <strain evidence="3 4">MD-104</strain>
    </source>
</reference>
<dbReference type="Proteomes" id="UP000218811">
    <property type="component" value="Unassembled WGS sequence"/>
</dbReference>
<proteinExistence type="inferred from homology"/>
<dbReference type="PANTHER" id="PTHR48104:SF30">
    <property type="entry name" value="METACASPASE-1"/>
    <property type="match status" value="1"/>
</dbReference>
<dbReference type="OMA" id="IETICPW"/>
<evidence type="ECO:0000313" key="3">
    <source>
        <dbReference type="EMBL" id="PCH38921.1"/>
    </source>
</evidence>
<sequence>IFALLVGIDKYRNTDIPVLSGCINDCNNFETFLLEDLGVPKRNIRSLYNEAATRDAILGTIDSHLLKNENVLKGDVIIIFFAGHGSCLPAPKGWAPHDSNVETIRPYDEGMQKDGTLIYGIPDHTIAVLMAQLSRIKGDNIVCIFD</sequence>
<dbReference type="STRING" id="742152.A0A2H3JAI1"/>
<dbReference type="OrthoDB" id="3223806at2759"/>
<dbReference type="PANTHER" id="PTHR48104">
    <property type="entry name" value="METACASPASE-4"/>
    <property type="match status" value="1"/>
</dbReference>
<feature type="domain" description="Peptidase C14 caspase" evidence="2">
    <location>
        <begin position="2"/>
        <end position="90"/>
    </location>
</feature>
<evidence type="ECO:0000256" key="1">
    <source>
        <dbReference type="ARBA" id="ARBA00009005"/>
    </source>
</evidence>
<keyword evidence="4" id="KW-1185">Reference proteome</keyword>
<evidence type="ECO:0000259" key="2">
    <source>
        <dbReference type="Pfam" id="PF00656"/>
    </source>
</evidence>
<dbReference type="GO" id="GO:0006508">
    <property type="term" value="P:proteolysis"/>
    <property type="evidence" value="ECO:0007669"/>
    <property type="project" value="InterPro"/>
</dbReference>
<dbReference type="EMBL" id="KB467943">
    <property type="protein sequence ID" value="PCH38921.1"/>
    <property type="molecule type" value="Genomic_DNA"/>
</dbReference>
<gene>
    <name evidence="3" type="ORF">WOLCODRAFT_30093</name>
</gene>
<name>A0A2H3JAI1_WOLCO</name>
<dbReference type="InterPro" id="IPR050452">
    <property type="entry name" value="Metacaspase"/>
</dbReference>
<feature type="non-terminal residue" evidence="3">
    <location>
        <position position="146"/>
    </location>
</feature>
<dbReference type="GO" id="GO:0005737">
    <property type="term" value="C:cytoplasm"/>
    <property type="evidence" value="ECO:0007669"/>
    <property type="project" value="TreeGrafter"/>
</dbReference>